<dbReference type="RefSeq" id="XP_014553663.1">
    <property type="nucleotide sequence ID" value="XM_014698177.1"/>
</dbReference>
<organism evidence="1 2">
    <name type="scientific">Bipolaris victoriae (strain FI3)</name>
    <name type="common">Victoria blight of oats agent</name>
    <name type="synonym">Cochliobolus victoriae</name>
    <dbReference type="NCBI Taxonomy" id="930091"/>
    <lineage>
        <taxon>Eukaryota</taxon>
        <taxon>Fungi</taxon>
        <taxon>Dikarya</taxon>
        <taxon>Ascomycota</taxon>
        <taxon>Pezizomycotina</taxon>
        <taxon>Dothideomycetes</taxon>
        <taxon>Pleosporomycetidae</taxon>
        <taxon>Pleosporales</taxon>
        <taxon>Pleosporineae</taxon>
        <taxon>Pleosporaceae</taxon>
        <taxon>Bipolaris</taxon>
    </lineage>
</organism>
<keyword evidence="2" id="KW-1185">Reference proteome</keyword>
<reference evidence="1 2" key="1">
    <citation type="journal article" date="2013" name="PLoS Genet.">
        <title>Comparative genome structure, secondary metabolite, and effector coding capacity across Cochliobolus pathogens.</title>
        <authorList>
            <person name="Condon B.J."/>
            <person name="Leng Y."/>
            <person name="Wu D."/>
            <person name="Bushley K.E."/>
            <person name="Ohm R.A."/>
            <person name="Otillar R."/>
            <person name="Martin J."/>
            <person name="Schackwitz W."/>
            <person name="Grimwood J."/>
            <person name="MohdZainudin N."/>
            <person name="Xue C."/>
            <person name="Wang R."/>
            <person name="Manning V.A."/>
            <person name="Dhillon B."/>
            <person name="Tu Z.J."/>
            <person name="Steffenson B.J."/>
            <person name="Salamov A."/>
            <person name="Sun H."/>
            <person name="Lowry S."/>
            <person name="LaButti K."/>
            <person name="Han J."/>
            <person name="Copeland A."/>
            <person name="Lindquist E."/>
            <person name="Barry K."/>
            <person name="Schmutz J."/>
            <person name="Baker S.E."/>
            <person name="Ciuffetti L.M."/>
            <person name="Grigoriev I.V."/>
            <person name="Zhong S."/>
            <person name="Turgeon B.G."/>
        </authorList>
    </citation>
    <scope>NUCLEOTIDE SEQUENCE [LARGE SCALE GENOMIC DNA]</scope>
    <source>
        <strain evidence="1 2">FI3</strain>
    </source>
</reference>
<protein>
    <submittedName>
        <fullName evidence="1">Uncharacterized protein</fullName>
    </submittedName>
</protein>
<sequence length="78" mass="9036">MRNVLTTERIAVKRYSRCGDEHVMNVWRKPRDGQAAAQDDSTQMGLLRHPKVSTVNTLQCFRSCHDYRAYIPTTCHTL</sequence>
<dbReference type="EMBL" id="KI968773">
    <property type="protein sequence ID" value="EUN24079.1"/>
    <property type="molecule type" value="Genomic_DNA"/>
</dbReference>
<proteinExistence type="predicted"/>
<dbReference type="GeneID" id="26249140"/>
<evidence type="ECO:0000313" key="1">
    <source>
        <dbReference type="EMBL" id="EUN24079.1"/>
    </source>
</evidence>
<dbReference type="HOGENOM" id="CLU_2621672_0_0_1"/>
<dbReference type="AlphaFoldDB" id="W7EAN2"/>
<name>W7EAN2_BIPV3</name>
<evidence type="ECO:0000313" key="2">
    <source>
        <dbReference type="Proteomes" id="UP000054337"/>
    </source>
</evidence>
<gene>
    <name evidence="1" type="ORF">COCVIDRAFT_106957</name>
</gene>
<dbReference type="Proteomes" id="UP000054337">
    <property type="component" value="Unassembled WGS sequence"/>
</dbReference>
<accession>W7EAN2</accession>